<dbReference type="AlphaFoldDB" id="A0A9P0FC56"/>
<sequence>MENLYLFEILVKSFTFEPLDPFPEREFVKVEVTFSDFVLEIEPTGAENWPEESGGHLIYNFGKSIIFPSRPSKLIQQSQIPMELIVTDPFRSLGQIKIPWVNFGKMLNTKTIQEVEPCKIEGEFNLVVKDITCATINVFIRLSVYGQYIESKFFIKQDVFTNQTDYCFKNPNISKAVVCKKVHSEDCPINTKVFKDRLNKFDTKQDNVSWEALFKTNLEGRFSMTNPEFGRFISAVSAVSMINMGEKPNEKTVKEICEIIQRVIFDLDKEENPDIDVLTLEKIQQNLCGNRDCEWVKKFEEIGIKFDKNKYVEPCNGPNDQPRNYGLSKSFGMFELYGPESKYRRPKRINDSFSRPDKYC</sequence>
<dbReference type="EMBL" id="OV121132">
    <property type="protein sequence ID" value="CAH0547558.1"/>
    <property type="molecule type" value="Genomic_DNA"/>
</dbReference>
<protein>
    <submittedName>
        <fullName evidence="1">Uncharacterized protein</fullName>
    </submittedName>
</protein>
<name>A0A9P0FC56_BRAAE</name>
<dbReference type="OrthoDB" id="7883086at2759"/>
<reference evidence="1" key="1">
    <citation type="submission" date="2021-12" db="EMBL/GenBank/DDBJ databases">
        <authorList>
            <person name="King R."/>
        </authorList>
    </citation>
    <scope>NUCLEOTIDE SEQUENCE</scope>
</reference>
<proteinExistence type="predicted"/>
<gene>
    <name evidence="1" type="ORF">MELIAE_LOCUS1528</name>
</gene>
<evidence type="ECO:0000313" key="2">
    <source>
        <dbReference type="Proteomes" id="UP001154078"/>
    </source>
</evidence>
<organism evidence="1 2">
    <name type="scientific">Brassicogethes aeneus</name>
    <name type="common">Rape pollen beetle</name>
    <name type="synonym">Meligethes aeneus</name>
    <dbReference type="NCBI Taxonomy" id="1431903"/>
    <lineage>
        <taxon>Eukaryota</taxon>
        <taxon>Metazoa</taxon>
        <taxon>Ecdysozoa</taxon>
        <taxon>Arthropoda</taxon>
        <taxon>Hexapoda</taxon>
        <taxon>Insecta</taxon>
        <taxon>Pterygota</taxon>
        <taxon>Neoptera</taxon>
        <taxon>Endopterygota</taxon>
        <taxon>Coleoptera</taxon>
        <taxon>Polyphaga</taxon>
        <taxon>Cucujiformia</taxon>
        <taxon>Nitidulidae</taxon>
        <taxon>Meligethinae</taxon>
        <taxon>Brassicogethes</taxon>
    </lineage>
</organism>
<accession>A0A9P0FC56</accession>
<dbReference type="Pfam" id="PF14924">
    <property type="entry name" value="MAP10_N"/>
    <property type="match status" value="1"/>
</dbReference>
<evidence type="ECO:0000313" key="1">
    <source>
        <dbReference type="EMBL" id="CAH0547558.1"/>
    </source>
</evidence>
<keyword evidence="2" id="KW-1185">Reference proteome</keyword>
<dbReference type="Proteomes" id="UP001154078">
    <property type="component" value="Chromosome 1"/>
</dbReference>